<dbReference type="Gene3D" id="1.10.287.130">
    <property type="match status" value="1"/>
</dbReference>
<evidence type="ECO:0000256" key="5">
    <source>
        <dbReference type="SAM" id="Coils"/>
    </source>
</evidence>
<dbReference type="EC" id="2.7.13.3" evidence="2"/>
<feature type="domain" description="Histidine kinase" evidence="6">
    <location>
        <begin position="174"/>
        <end position="388"/>
    </location>
</feature>
<dbReference type="InterPro" id="IPR005467">
    <property type="entry name" value="His_kinase_dom"/>
</dbReference>
<evidence type="ECO:0000256" key="2">
    <source>
        <dbReference type="ARBA" id="ARBA00012438"/>
    </source>
</evidence>
<dbReference type="InterPro" id="IPR036097">
    <property type="entry name" value="HisK_dim/P_sf"/>
</dbReference>
<evidence type="ECO:0000313" key="8">
    <source>
        <dbReference type="EMBL" id="MCW3805224.1"/>
    </source>
</evidence>
<dbReference type="SMART" id="SM00448">
    <property type="entry name" value="REC"/>
    <property type="match status" value="1"/>
</dbReference>
<dbReference type="InterPro" id="IPR001789">
    <property type="entry name" value="Sig_transdc_resp-reg_receiver"/>
</dbReference>
<dbReference type="SUPFAM" id="SSF47384">
    <property type="entry name" value="Homodimeric domain of signal transducing histidine kinase"/>
    <property type="match status" value="1"/>
</dbReference>
<feature type="modified residue" description="4-aspartylphosphate" evidence="4">
    <location>
        <position position="53"/>
    </location>
</feature>
<dbReference type="AlphaFoldDB" id="A0AAE3SJA0"/>
<feature type="coiled-coil region" evidence="5">
    <location>
        <begin position="140"/>
        <end position="167"/>
    </location>
</feature>
<keyword evidence="5" id="KW-0175">Coiled coil</keyword>
<keyword evidence="3 4" id="KW-0597">Phosphoprotein</keyword>
<dbReference type="Pfam" id="PF02518">
    <property type="entry name" value="HATPase_c"/>
    <property type="match status" value="1"/>
</dbReference>
<proteinExistence type="predicted"/>
<protein>
    <recommendedName>
        <fullName evidence="2">histidine kinase</fullName>
        <ecNumber evidence="2">2.7.13.3</ecNumber>
    </recommendedName>
</protein>
<accession>A0AAE3SJA0</accession>
<comment type="caution">
    <text evidence="8">The sequence shown here is derived from an EMBL/GenBank/DDBJ whole genome shotgun (WGS) entry which is preliminary data.</text>
</comment>
<evidence type="ECO:0000259" key="7">
    <source>
        <dbReference type="PROSITE" id="PS50110"/>
    </source>
</evidence>
<dbReference type="InterPro" id="IPR036890">
    <property type="entry name" value="HATPase_C_sf"/>
</dbReference>
<evidence type="ECO:0000313" key="9">
    <source>
        <dbReference type="Proteomes" id="UP001207408"/>
    </source>
</evidence>
<keyword evidence="8" id="KW-0808">Transferase</keyword>
<evidence type="ECO:0000259" key="6">
    <source>
        <dbReference type="PROSITE" id="PS50109"/>
    </source>
</evidence>
<dbReference type="Proteomes" id="UP001207408">
    <property type="component" value="Unassembled WGS sequence"/>
</dbReference>
<dbReference type="RefSeq" id="WP_301198524.1">
    <property type="nucleotide sequence ID" value="NZ_JAPDPI010000009.1"/>
</dbReference>
<evidence type="ECO:0000256" key="1">
    <source>
        <dbReference type="ARBA" id="ARBA00000085"/>
    </source>
</evidence>
<dbReference type="Gene3D" id="3.30.565.10">
    <property type="entry name" value="Histidine kinase-like ATPase, C-terminal domain"/>
    <property type="match status" value="1"/>
</dbReference>
<organism evidence="8 9">
    <name type="scientific">Plebeiibacterium marinum</name>
    <dbReference type="NCBI Taxonomy" id="2992111"/>
    <lineage>
        <taxon>Bacteria</taxon>
        <taxon>Pseudomonadati</taxon>
        <taxon>Bacteroidota</taxon>
        <taxon>Bacteroidia</taxon>
        <taxon>Marinilabiliales</taxon>
        <taxon>Marinilabiliaceae</taxon>
        <taxon>Plebeiibacterium</taxon>
    </lineage>
</organism>
<dbReference type="Pfam" id="PF00072">
    <property type="entry name" value="Response_reg"/>
    <property type="match status" value="1"/>
</dbReference>
<dbReference type="PANTHER" id="PTHR43547">
    <property type="entry name" value="TWO-COMPONENT HISTIDINE KINASE"/>
    <property type="match status" value="1"/>
</dbReference>
<dbReference type="SUPFAM" id="SSF52172">
    <property type="entry name" value="CheY-like"/>
    <property type="match status" value="1"/>
</dbReference>
<dbReference type="SMART" id="SM00388">
    <property type="entry name" value="HisKA"/>
    <property type="match status" value="1"/>
</dbReference>
<dbReference type="GO" id="GO:0000155">
    <property type="term" value="F:phosphorelay sensor kinase activity"/>
    <property type="evidence" value="ECO:0007669"/>
    <property type="project" value="InterPro"/>
</dbReference>
<dbReference type="Pfam" id="PF00512">
    <property type="entry name" value="HisKA"/>
    <property type="match status" value="1"/>
</dbReference>
<evidence type="ECO:0000256" key="4">
    <source>
        <dbReference type="PROSITE-ProRule" id="PRU00169"/>
    </source>
</evidence>
<evidence type="ECO:0000256" key="3">
    <source>
        <dbReference type="ARBA" id="ARBA00022553"/>
    </source>
</evidence>
<sequence>MKNKVLVVDDNPKNLQVVAALLAENDYLFEVALNGKSALKWLEKTKFDAILLDVMMPEMDGFATCKTIKADPENCNIPIIFLTASHDIENITQGFANGGVDYITKPFNQSELLVRLNTHIELKKSREKILDLNGWLQSEIQKKTEEITEANNNLKVAYNELKKLDDAKTDFLNTISHELRTPLNGIVGSINLLNSFDHEPHIKEILSLLNTSVSKLEKYSYTALQISNLQLKGESQLALQPIDILPIIKATIHTLKLQYTEKCLEASASCACTEAIVNIDQQLFRNALTALLECSIIYTNNGNIKVETNCQYGVIHISITDDGSLYSDKDFKHFFQSVKNQNYQFERNNAIELYLAKIVFLLHKGNIEFNNKEDGKGTITVISLPLAKANIK</sequence>
<dbReference type="PANTHER" id="PTHR43547:SF2">
    <property type="entry name" value="HYBRID SIGNAL TRANSDUCTION HISTIDINE KINASE C"/>
    <property type="match status" value="1"/>
</dbReference>
<comment type="catalytic activity">
    <reaction evidence="1">
        <text>ATP + protein L-histidine = ADP + protein N-phospho-L-histidine.</text>
        <dbReference type="EC" id="2.7.13.3"/>
    </reaction>
</comment>
<dbReference type="PROSITE" id="PS50110">
    <property type="entry name" value="RESPONSE_REGULATORY"/>
    <property type="match status" value="1"/>
</dbReference>
<feature type="domain" description="Response regulatory" evidence="7">
    <location>
        <begin position="4"/>
        <end position="120"/>
    </location>
</feature>
<dbReference type="InterPro" id="IPR003661">
    <property type="entry name" value="HisK_dim/P_dom"/>
</dbReference>
<keyword evidence="9" id="KW-1185">Reference proteome</keyword>
<dbReference type="InterPro" id="IPR011006">
    <property type="entry name" value="CheY-like_superfamily"/>
</dbReference>
<gene>
    <name evidence="8" type="ORF">OM074_06270</name>
</gene>
<dbReference type="CDD" id="cd19920">
    <property type="entry name" value="REC_PA4781-like"/>
    <property type="match status" value="1"/>
</dbReference>
<dbReference type="PROSITE" id="PS50109">
    <property type="entry name" value="HIS_KIN"/>
    <property type="match status" value="1"/>
</dbReference>
<reference evidence="8" key="1">
    <citation type="submission" date="2022-10" db="EMBL/GenBank/DDBJ databases">
        <authorList>
            <person name="Yu W.X."/>
        </authorList>
    </citation>
    <scope>NUCLEOTIDE SEQUENCE</scope>
    <source>
        <strain evidence="8">D04</strain>
    </source>
</reference>
<keyword evidence="8" id="KW-0418">Kinase</keyword>
<dbReference type="SUPFAM" id="SSF55874">
    <property type="entry name" value="ATPase domain of HSP90 chaperone/DNA topoisomerase II/histidine kinase"/>
    <property type="match status" value="1"/>
</dbReference>
<dbReference type="InterPro" id="IPR003594">
    <property type="entry name" value="HATPase_dom"/>
</dbReference>
<name>A0AAE3SJA0_9BACT</name>
<dbReference type="Gene3D" id="3.40.50.2300">
    <property type="match status" value="1"/>
</dbReference>
<dbReference type="CDD" id="cd00082">
    <property type="entry name" value="HisKA"/>
    <property type="match status" value="1"/>
</dbReference>
<dbReference type="EMBL" id="JAPDPI010000009">
    <property type="protein sequence ID" value="MCW3805224.1"/>
    <property type="molecule type" value="Genomic_DNA"/>
</dbReference>